<evidence type="ECO:0008006" key="3">
    <source>
        <dbReference type="Google" id="ProtNLM"/>
    </source>
</evidence>
<keyword evidence="2" id="KW-1185">Reference proteome</keyword>
<dbReference type="EMBL" id="CP047156">
    <property type="protein sequence ID" value="QHB99808.1"/>
    <property type="molecule type" value="Genomic_DNA"/>
</dbReference>
<dbReference type="KEGG" id="eke:EK0264_05615"/>
<sequence length="100" mass="9374">MGTVSFDIGALTGAAGQYDEAGAQAASAGQQLGSAAVSGSAFGSQTAGGALASALSAFGQQHASGAAKIAEAQAIFAGRLRGAAAIGEQSIDLTSEAAAT</sequence>
<name>A0A7L4YLV3_9ACTN</name>
<dbReference type="RefSeq" id="WP_159543732.1">
    <property type="nucleotide sequence ID" value="NZ_CP047156.1"/>
</dbReference>
<gene>
    <name evidence="1" type="ORF">EK0264_05615</name>
</gene>
<dbReference type="AlphaFoldDB" id="A0A7L4YLV3"/>
<organism evidence="1 2">
    <name type="scientific">Epidermidibacterium keratini</name>
    <dbReference type="NCBI Taxonomy" id="1891644"/>
    <lineage>
        <taxon>Bacteria</taxon>
        <taxon>Bacillati</taxon>
        <taxon>Actinomycetota</taxon>
        <taxon>Actinomycetes</taxon>
        <taxon>Sporichthyales</taxon>
        <taxon>Sporichthyaceae</taxon>
        <taxon>Epidermidibacterium</taxon>
    </lineage>
</organism>
<dbReference type="Proteomes" id="UP000463857">
    <property type="component" value="Chromosome"/>
</dbReference>
<protein>
    <recommendedName>
        <fullName evidence="3">ESX-1 secretion-associated protein</fullName>
    </recommendedName>
</protein>
<proteinExistence type="predicted"/>
<dbReference type="InParanoid" id="A0A7L4YLV3"/>
<reference evidence="1 2" key="1">
    <citation type="journal article" date="2018" name="Int. J. Syst. Evol. Microbiol.">
        <title>Epidermidibacterium keratini gen. nov., sp. nov., a member of the family Sporichthyaceae, isolated from keratin epidermis.</title>
        <authorList>
            <person name="Lee D.G."/>
            <person name="Trujillo M.E."/>
            <person name="Kang S."/>
            <person name="Nam J.J."/>
            <person name="Kim Y.J."/>
        </authorList>
    </citation>
    <scope>NUCLEOTIDE SEQUENCE [LARGE SCALE GENOMIC DNA]</scope>
    <source>
        <strain evidence="1 2">EPI-7</strain>
    </source>
</reference>
<evidence type="ECO:0000313" key="2">
    <source>
        <dbReference type="Proteomes" id="UP000463857"/>
    </source>
</evidence>
<accession>A0A7L4YLV3</accession>
<evidence type="ECO:0000313" key="1">
    <source>
        <dbReference type="EMBL" id="QHB99808.1"/>
    </source>
</evidence>